<keyword evidence="3" id="KW-1185">Reference proteome</keyword>
<protein>
    <recommendedName>
        <fullName evidence="4">Flagellar protein FhlB</fullName>
    </recommendedName>
</protein>
<reference evidence="2" key="1">
    <citation type="submission" date="2021-02" db="EMBL/GenBank/DDBJ databases">
        <title>Genome sequence of Rhodospirillales sp. strain TMPK1 isolated from soil.</title>
        <authorList>
            <person name="Nakai R."/>
            <person name="Kusada H."/>
            <person name="Tamaki H."/>
        </authorList>
    </citation>
    <scope>NUCLEOTIDE SEQUENCE</scope>
    <source>
        <strain evidence="2">TMPK1</strain>
    </source>
</reference>
<comment type="caution">
    <text evidence="2">The sequence shown here is derived from an EMBL/GenBank/DDBJ whole genome shotgun (WGS) entry which is preliminary data.</text>
</comment>
<name>A0A8S8XIM1_9PROT</name>
<dbReference type="PANTHER" id="PTHR30531:SF12">
    <property type="entry name" value="FLAGELLAR BIOSYNTHETIC PROTEIN FLHB"/>
    <property type="match status" value="1"/>
</dbReference>
<dbReference type="InterPro" id="IPR006135">
    <property type="entry name" value="T3SS_substrate_exporter"/>
</dbReference>
<dbReference type="AlphaFoldDB" id="A0A8S8XIM1"/>
<dbReference type="Pfam" id="PF01312">
    <property type="entry name" value="Bac_export_2"/>
    <property type="match status" value="1"/>
</dbReference>
<dbReference type="EMBL" id="BOPV01000001">
    <property type="protein sequence ID" value="GIL41507.1"/>
    <property type="molecule type" value="Genomic_DNA"/>
</dbReference>
<evidence type="ECO:0000313" key="3">
    <source>
        <dbReference type="Proteomes" id="UP000681075"/>
    </source>
</evidence>
<proteinExistence type="inferred from homology"/>
<dbReference type="PANTHER" id="PTHR30531">
    <property type="entry name" value="FLAGELLAR BIOSYNTHETIC PROTEIN FLHB"/>
    <property type="match status" value="1"/>
</dbReference>
<dbReference type="SUPFAM" id="SSF160544">
    <property type="entry name" value="EscU C-terminal domain-like"/>
    <property type="match status" value="1"/>
</dbReference>
<dbReference type="Proteomes" id="UP000681075">
    <property type="component" value="Unassembled WGS sequence"/>
</dbReference>
<dbReference type="InterPro" id="IPR029025">
    <property type="entry name" value="T3SS_substrate_exporter_C"/>
</dbReference>
<gene>
    <name evidence="2" type="ORF">TMPK1_37440</name>
</gene>
<organism evidence="2 3">
    <name type="scientific">Roseiterribacter gracilis</name>
    <dbReference type="NCBI Taxonomy" id="2812848"/>
    <lineage>
        <taxon>Bacteria</taxon>
        <taxon>Pseudomonadati</taxon>
        <taxon>Pseudomonadota</taxon>
        <taxon>Alphaproteobacteria</taxon>
        <taxon>Rhodospirillales</taxon>
        <taxon>Roseiterribacteraceae</taxon>
        <taxon>Roseiterribacter</taxon>
    </lineage>
</organism>
<evidence type="ECO:0008006" key="4">
    <source>
        <dbReference type="Google" id="ProtNLM"/>
    </source>
</evidence>
<evidence type="ECO:0000256" key="1">
    <source>
        <dbReference type="ARBA" id="ARBA00010690"/>
    </source>
</evidence>
<dbReference type="Gene3D" id="3.40.1690.10">
    <property type="entry name" value="secretion proteins EscU"/>
    <property type="match status" value="1"/>
</dbReference>
<evidence type="ECO:0000313" key="2">
    <source>
        <dbReference type="EMBL" id="GIL41507.1"/>
    </source>
</evidence>
<sequence>MSPSSGSDEKRKTAVALSYELGGDRLPRVVASGRGTLADKILEIAFASGIKVREDRDLAELLSKVEIDSDIPTEALLAVAEILNYIYRTNGRLRSGGPK</sequence>
<accession>A0A8S8XIM1</accession>
<dbReference type="GO" id="GO:0005886">
    <property type="term" value="C:plasma membrane"/>
    <property type="evidence" value="ECO:0007669"/>
    <property type="project" value="TreeGrafter"/>
</dbReference>
<dbReference type="GO" id="GO:0009306">
    <property type="term" value="P:protein secretion"/>
    <property type="evidence" value="ECO:0007669"/>
    <property type="project" value="InterPro"/>
</dbReference>
<dbReference type="RefSeq" id="WP_420245009.1">
    <property type="nucleotide sequence ID" value="NZ_BOPV01000001.1"/>
</dbReference>
<comment type="similarity">
    <text evidence="1">Belongs to the type III secretion exporter family.</text>
</comment>